<name>A0ABW5QNZ7_9HYPH</name>
<accession>A0ABW5QNZ7</accession>
<proteinExistence type="predicted"/>
<dbReference type="Proteomes" id="UP001597521">
    <property type="component" value="Unassembled WGS sequence"/>
</dbReference>
<reference evidence="3" key="1">
    <citation type="journal article" date="2019" name="Int. J. Syst. Evol. Microbiol.">
        <title>The Global Catalogue of Microorganisms (GCM) 10K type strain sequencing project: providing services to taxonomists for standard genome sequencing and annotation.</title>
        <authorList>
            <consortium name="The Broad Institute Genomics Platform"/>
            <consortium name="The Broad Institute Genome Sequencing Center for Infectious Disease"/>
            <person name="Wu L."/>
            <person name="Ma J."/>
        </authorList>
    </citation>
    <scope>NUCLEOTIDE SEQUENCE [LARGE SCALE GENOMIC DNA]</scope>
    <source>
        <strain evidence="3">CCM 7427</strain>
    </source>
</reference>
<feature type="compositionally biased region" description="Basic and acidic residues" evidence="1">
    <location>
        <begin position="41"/>
        <end position="58"/>
    </location>
</feature>
<protein>
    <submittedName>
        <fullName evidence="2">Uncharacterized protein</fullName>
    </submittedName>
</protein>
<dbReference type="RefSeq" id="WP_386835007.1">
    <property type="nucleotide sequence ID" value="NZ_JBHUNP010000001.1"/>
</dbReference>
<keyword evidence="3" id="KW-1185">Reference proteome</keyword>
<evidence type="ECO:0000256" key="1">
    <source>
        <dbReference type="SAM" id="MobiDB-lite"/>
    </source>
</evidence>
<feature type="compositionally biased region" description="Polar residues" evidence="1">
    <location>
        <begin position="1"/>
        <end position="11"/>
    </location>
</feature>
<evidence type="ECO:0000313" key="3">
    <source>
        <dbReference type="Proteomes" id="UP001597521"/>
    </source>
</evidence>
<feature type="region of interest" description="Disordered" evidence="1">
    <location>
        <begin position="1"/>
        <end position="72"/>
    </location>
</feature>
<gene>
    <name evidence="2" type="ORF">ACFSX5_16870</name>
</gene>
<evidence type="ECO:0000313" key="2">
    <source>
        <dbReference type="EMBL" id="MFD2649460.1"/>
    </source>
</evidence>
<comment type="caution">
    <text evidence="2">The sequence shown here is derived from an EMBL/GenBank/DDBJ whole genome shotgun (WGS) entry which is preliminary data.</text>
</comment>
<sequence>MTNTKITTGNNDRPKNETIAQTGDGIPDDSSAPVDVDDAEVERVRQKLEGDGREKLMQEVEEDIELPQKGSA</sequence>
<dbReference type="EMBL" id="JBHUNP010000001">
    <property type="protein sequence ID" value="MFD2649460.1"/>
    <property type="molecule type" value="Genomic_DNA"/>
</dbReference>
<organism evidence="2 3">
    <name type="scientific">Devosia albogilva</name>
    <dbReference type="NCBI Taxonomy" id="429726"/>
    <lineage>
        <taxon>Bacteria</taxon>
        <taxon>Pseudomonadati</taxon>
        <taxon>Pseudomonadota</taxon>
        <taxon>Alphaproteobacteria</taxon>
        <taxon>Hyphomicrobiales</taxon>
        <taxon>Devosiaceae</taxon>
        <taxon>Devosia</taxon>
    </lineage>
</organism>